<comment type="caution">
    <text evidence="2">The sequence shown here is derived from an EMBL/GenBank/DDBJ whole genome shotgun (WGS) entry which is preliminary data.</text>
</comment>
<name>A0A2T5M300_9EURO</name>
<evidence type="ECO:0000256" key="1">
    <source>
        <dbReference type="SAM" id="Phobius"/>
    </source>
</evidence>
<evidence type="ECO:0000313" key="3">
    <source>
        <dbReference type="Proteomes" id="UP000244073"/>
    </source>
</evidence>
<keyword evidence="1" id="KW-0472">Membrane</keyword>
<dbReference type="RefSeq" id="XP_040754299.1">
    <property type="nucleotide sequence ID" value="XM_040892447.1"/>
</dbReference>
<dbReference type="Proteomes" id="UP000244073">
    <property type="component" value="Unassembled WGS sequence"/>
</dbReference>
<evidence type="ECO:0000313" key="2">
    <source>
        <dbReference type="EMBL" id="PTU22907.1"/>
    </source>
</evidence>
<organism evidence="2 3">
    <name type="scientific">Aspergillus ochraceoroseus IBT 24754</name>
    <dbReference type="NCBI Taxonomy" id="1392256"/>
    <lineage>
        <taxon>Eukaryota</taxon>
        <taxon>Fungi</taxon>
        <taxon>Dikarya</taxon>
        <taxon>Ascomycota</taxon>
        <taxon>Pezizomycotina</taxon>
        <taxon>Eurotiomycetes</taxon>
        <taxon>Eurotiomycetidae</taxon>
        <taxon>Eurotiales</taxon>
        <taxon>Aspergillaceae</taxon>
        <taxon>Aspergillus</taxon>
        <taxon>Aspergillus subgen. Nidulantes</taxon>
    </lineage>
</organism>
<dbReference type="VEuPathDB" id="FungiDB:P175DRAFT_0149650"/>
<reference evidence="2 3" key="1">
    <citation type="journal article" date="2018" name="Proc. Natl. Acad. Sci. U.S.A.">
        <title>Linking secondary metabolites to gene clusters through genome sequencing of six diverse Aspergillus species.</title>
        <authorList>
            <person name="Kaerboelling I."/>
            <person name="Vesth T.C."/>
            <person name="Frisvad J.C."/>
            <person name="Nybo J.L."/>
            <person name="Theobald S."/>
            <person name="Kuo A."/>
            <person name="Bowyer P."/>
            <person name="Matsuda Y."/>
            <person name="Mondo S."/>
            <person name="Lyhne E.K."/>
            <person name="Kogle M.E."/>
            <person name="Clum A."/>
            <person name="Lipzen A."/>
            <person name="Salamov A."/>
            <person name="Ngan C.Y."/>
            <person name="Daum C."/>
            <person name="Chiniquy J."/>
            <person name="Barry K."/>
            <person name="LaButti K."/>
            <person name="Haridas S."/>
            <person name="Simmons B.A."/>
            <person name="Magnuson J.K."/>
            <person name="Mortensen U.H."/>
            <person name="Larsen T.O."/>
            <person name="Grigoriev I.V."/>
            <person name="Baker S.E."/>
            <person name="Andersen M.R."/>
        </authorList>
    </citation>
    <scope>NUCLEOTIDE SEQUENCE [LARGE SCALE GENOMIC DNA]</scope>
    <source>
        <strain evidence="2 3">IBT 24754</strain>
    </source>
</reference>
<protein>
    <submittedName>
        <fullName evidence="2">Uncharacterized protein</fullName>
    </submittedName>
</protein>
<keyword evidence="1" id="KW-1133">Transmembrane helix</keyword>
<proteinExistence type="predicted"/>
<dbReference type="GeneID" id="63809329"/>
<keyword evidence="1" id="KW-0812">Transmembrane</keyword>
<sequence length="188" mass="21545">MHLLKPKACGRGCLSFWVISCWVHIFCIWEVFCPYDISILRHSSITTITTTISFAYISRQAPQDDSAAAQSWSSPNDHLLNVLRYHYLGVVALLPIILRCGCTEYMEYISKFRSAYQWPIIHSSPDLFLSRNLPTASFFLCFFWGDSFAFAPPSPLSFFSFAINRYLFYCRHALQTELLAALTIASEN</sequence>
<dbReference type="EMBL" id="MSFN02000002">
    <property type="protein sequence ID" value="PTU22907.1"/>
    <property type="molecule type" value="Genomic_DNA"/>
</dbReference>
<accession>A0A2T5M300</accession>
<gene>
    <name evidence="2" type="ORF">P175DRAFT_0149650</name>
</gene>
<dbReference type="AlphaFoldDB" id="A0A2T5M300"/>
<feature type="transmembrane region" description="Helical" evidence="1">
    <location>
        <begin position="12"/>
        <end position="32"/>
    </location>
</feature>